<evidence type="ECO:0000313" key="2">
    <source>
        <dbReference type="EMBL" id="EXJ62175.1"/>
    </source>
</evidence>
<dbReference type="Proteomes" id="UP000019473">
    <property type="component" value="Unassembled WGS sequence"/>
</dbReference>
<keyword evidence="3" id="KW-1185">Reference proteome</keyword>
<dbReference type="VEuPathDB" id="FungiDB:A1O7_02608"/>
<comment type="caution">
    <text evidence="2">The sequence shown here is derived from an EMBL/GenBank/DDBJ whole genome shotgun (WGS) entry which is preliminary data.</text>
</comment>
<reference evidence="2 3" key="1">
    <citation type="submission" date="2013-03" db="EMBL/GenBank/DDBJ databases">
        <title>The Genome Sequence of Cladophialophora yegresii CBS 114405.</title>
        <authorList>
            <consortium name="The Broad Institute Genomics Platform"/>
            <person name="Cuomo C."/>
            <person name="de Hoog S."/>
            <person name="Gorbushina A."/>
            <person name="Walker B."/>
            <person name="Young S.K."/>
            <person name="Zeng Q."/>
            <person name="Gargeya S."/>
            <person name="Fitzgerald M."/>
            <person name="Haas B."/>
            <person name="Abouelleil A."/>
            <person name="Allen A.W."/>
            <person name="Alvarado L."/>
            <person name="Arachchi H.M."/>
            <person name="Berlin A.M."/>
            <person name="Chapman S.B."/>
            <person name="Gainer-Dewar J."/>
            <person name="Goldberg J."/>
            <person name="Griggs A."/>
            <person name="Gujja S."/>
            <person name="Hansen M."/>
            <person name="Howarth C."/>
            <person name="Imamovic A."/>
            <person name="Ireland A."/>
            <person name="Larimer J."/>
            <person name="McCowan C."/>
            <person name="Murphy C."/>
            <person name="Pearson M."/>
            <person name="Poon T.W."/>
            <person name="Priest M."/>
            <person name="Roberts A."/>
            <person name="Saif S."/>
            <person name="Shea T."/>
            <person name="Sisk P."/>
            <person name="Sykes S."/>
            <person name="Wortman J."/>
            <person name="Nusbaum C."/>
            <person name="Birren B."/>
        </authorList>
    </citation>
    <scope>NUCLEOTIDE SEQUENCE [LARGE SCALE GENOMIC DNA]</scope>
    <source>
        <strain evidence="2 3">CBS 114405</strain>
    </source>
</reference>
<gene>
    <name evidence="2" type="ORF">A1O7_02608</name>
</gene>
<sequence>MDIRNGDSHVHDGADGSQTPEPDKVACDDDVAPWEIKADMWRRVSMMVLDRVKPEYGDRWARNVGFEQAWETYPLSAVEKGGTGMDS</sequence>
<name>W9WB11_9EURO</name>
<evidence type="ECO:0000313" key="3">
    <source>
        <dbReference type="Proteomes" id="UP000019473"/>
    </source>
</evidence>
<dbReference type="HOGENOM" id="CLU_2483189_0_0_1"/>
<dbReference type="AlphaFoldDB" id="W9WB11"/>
<proteinExistence type="predicted"/>
<feature type="compositionally biased region" description="Basic and acidic residues" evidence="1">
    <location>
        <begin position="1"/>
        <end position="14"/>
    </location>
</feature>
<feature type="region of interest" description="Disordered" evidence="1">
    <location>
        <begin position="1"/>
        <end position="27"/>
    </location>
</feature>
<dbReference type="RefSeq" id="XP_007754829.1">
    <property type="nucleotide sequence ID" value="XM_007756639.1"/>
</dbReference>
<accession>W9WB11</accession>
<dbReference type="EMBL" id="AMGW01000002">
    <property type="protein sequence ID" value="EXJ62175.1"/>
    <property type="molecule type" value="Genomic_DNA"/>
</dbReference>
<dbReference type="GeneID" id="19177214"/>
<dbReference type="STRING" id="1182544.W9WB11"/>
<protein>
    <submittedName>
        <fullName evidence="2">Uncharacterized protein</fullName>
    </submittedName>
</protein>
<evidence type="ECO:0000256" key="1">
    <source>
        <dbReference type="SAM" id="MobiDB-lite"/>
    </source>
</evidence>
<organism evidence="2 3">
    <name type="scientific">Cladophialophora yegresii CBS 114405</name>
    <dbReference type="NCBI Taxonomy" id="1182544"/>
    <lineage>
        <taxon>Eukaryota</taxon>
        <taxon>Fungi</taxon>
        <taxon>Dikarya</taxon>
        <taxon>Ascomycota</taxon>
        <taxon>Pezizomycotina</taxon>
        <taxon>Eurotiomycetes</taxon>
        <taxon>Chaetothyriomycetidae</taxon>
        <taxon>Chaetothyriales</taxon>
        <taxon>Herpotrichiellaceae</taxon>
        <taxon>Cladophialophora</taxon>
    </lineage>
</organism>